<dbReference type="InterPro" id="IPR020019">
    <property type="entry name" value="AcTrfase_PglD-like"/>
</dbReference>
<dbReference type="Pfam" id="PF17836">
    <property type="entry name" value="PglD_N"/>
    <property type="match status" value="1"/>
</dbReference>
<gene>
    <name evidence="3" type="ORF">AAEY27_08235</name>
</gene>
<dbReference type="Gene3D" id="2.160.10.10">
    <property type="entry name" value="Hexapeptide repeat proteins"/>
    <property type="match status" value="1"/>
</dbReference>
<evidence type="ECO:0000256" key="1">
    <source>
        <dbReference type="ARBA" id="ARBA00007274"/>
    </source>
</evidence>
<dbReference type="RefSeq" id="WP_342324538.1">
    <property type="nucleotide sequence ID" value="NZ_CP151800.1"/>
</dbReference>
<keyword evidence="4" id="KW-1185">Reference proteome</keyword>
<reference evidence="3 4" key="1">
    <citation type="submission" date="2024-04" db="EMBL/GenBank/DDBJ databases">
        <title>Kosakonia calanthae sp. nov., a halophilic bacterium isolated from leaves of Calanthe tiplacata.</title>
        <authorList>
            <person name="Wu P."/>
        </authorList>
    </citation>
    <scope>NUCLEOTIDE SEQUENCE [LARGE SCALE GENOMIC DNA]</scope>
    <source>
        <strain evidence="3 4">BYX6</strain>
    </source>
</reference>
<proteinExistence type="inferred from homology"/>
<evidence type="ECO:0000313" key="3">
    <source>
        <dbReference type="EMBL" id="WZV99852.1"/>
    </source>
</evidence>
<dbReference type="CDD" id="cd03360">
    <property type="entry name" value="LbH_AT_putative"/>
    <property type="match status" value="1"/>
</dbReference>
<dbReference type="NCBIfam" id="TIGR03570">
    <property type="entry name" value="NeuD_NnaD"/>
    <property type="match status" value="1"/>
</dbReference>
<accession>A0ABZ3BB19</accession>
<sequence length="211" mass="22470">MNNKPVVIIGGGGHASVLIDILLRQKRDVIAIISPDDINGRKIFSGVRHLRSDNDILQFSPMQVELVNAVGVAPRSKLRQRINENYLSWGYHFATVIADNAIVSDYAEIMPGAQILTRAVIHPGTIIGSHSIINTGVIIEHDCKIGAYNFIAPGATLCGQVVTGENVFVGAGATVIPNLNIGDSGIVTAGAVLVGSLDPGKICYHSRMVIR</sequence>
<dbReference type="PANTHER" id="PTHR43300:SF7">
    <property type="entry name" value="UDP-N-ACETYLBACILLOSAMINE N-ACETYLTRANSFERASE"/>
    <property type="match status" value="1"/>
</dbReference>
<dbReference type="Gene3D" id="3.40.50.20">
    <property type="match status" value="1"/>
</dbReference>
<organism evidence="3 4">
    <name type="scientific">Kosakonia calanthes</name>
    <dbReference type="NCBI Taxonomy" id="3139408"/>
    <lineage>
        <taxon>Bacteria</taxon>
        <taxon>Pseudomonadati</taxon>
        <taxon>Pseudomonadota</taxon>
        <taxon>Gammaproteobacteria</taxon>
        <taxon>Enterobacterales</taxon>
        <taxon>Enterobacteriaceae</taxon>
        <taxon>Kosakonia</taxon>
    </lineage>
</organism>
<name>A0ABZ3BB19_9ENTR</name>
<comment type="similarity">
    <text evidence="1">Belongs to the transferase hexapeptide repeat family.</text>
</comment>
<protein>
    <submittedName>
        <fullName evidence="3">Acetyltransferase</fullName>
    </submittedName>
</protein>
<dbReference type="Proteomes" id="UP001466893">
    <property type="component" value="Chromosome"/>
</dbReference>
<dbReference type="InterPro" id="IPR041561">
    <property type="entry name" value="PglD_N"/>
</dbReference>
<dbReference type="InterPro" id="IPR001451">
    <property type="entry name" value="Hexapep"/>
</dbReference>
<evidence type="ECO:0000259" key="2">
    <source>
        <dbReference type="Pfam" id="PF17836"/>
    </source>
</evidence>
<feature type="domain" description="PglD N-terminal" evidence="2">
    <location>
        <begin position="6"/>
        <end position="82"/>
    </location>
</feature>
<dbReference type="PANTHER" id="PTHR43300">
    <property type="entry name" value="ACETYLTRANSFERASE"/>
    <property type="match status" value="1"/>
</dbReference>
<dbReference type="InterPro" id="IPR011004">
    <property type="entry name" value="Trimer_LpxA-like_sf"/>
</dbReference>
<dbReference type="Pfam" id="PF00132">
    <property type="entry name" value="Hexapep"/>
    <property type="match status" value="1"/>
</dbReference>
<dbReference type="EMBL" id="CP151800">
    <property type="protein sequence ID" value="WZV99852.1"/>
    <property type="molecule type" value="Genomic_DNA"/>
</dbReference>
<dbReference type="SUPFAM" id="SSF51161">
    <property type="entry name" value="Trimeric LpxA-like enzymes"/>
    <property type="match status" value="1"/>
</dbReference>
<dbReference type="InterPro" id="IPR050179">
    <property type="entry name" value="Trans_hexapeptide_repeat"/>
</dbReference>
<evidence type="ECO:0000313" key="4">
    <source>
        <dbReference type="Proteomes" id="UP001466893"/>
    </source>
</evidence>